<comment type="caution">
    <text evidence="3">The sequence shown here is derived from an EMBL/GenBank/DDBJ whole genome shotgun (WGS) entry which is preliminary data.</text>
</comment>
<dbReference type="SUPFAM" id="SSF56801">
    <property type="entry name" value="Acetyl-CoA synthetase-like"/>
    <property type="match status" value="1"/>
</dbReference>
<dbReference type="RefSeq" id="WP_005043342.1">
    <property type="nucleotide sequence ID" value="NZ_AOME01000054.1"/>
</dbReference>
<dbReference type="GO" id="GO:0006631">
    <property type="term" value="P:fatty acid metabolic process"/>
    <property type="evidence" value="ECO:0007669"/>
    <property type="project" value="TreeGrafter"/>
</dbReference>
<evidence type="ECO:0000313" key="3">
    <source>
        <dbReference type="EMBL" id="EMA52617.1"/>
    </source>
</evidence>
<dbReference type="PANTHER" id="PTHR43201">
    <property type="entry name" value="ACYL-COA SYNTHETASE"/>
    <property type="match status" value="1"/>
</dbReference>
<gene>
    <name evidence="3" type="ORF">C450_10978</name>
</gene>
<name>M0N3W1_9EURY</name>
<keyword evidence="4" id="KW-1185">Reference proteome</keyword>
<sequence length="496" mass="52359">MNDVLAHRTRATPDATALIDAGSRQEWSYAELDAAVDRTAGHLVGLGIEPGDHLGCLLDTHPAAVRLLHAALRLGCVLVPLNTRLAPNELEDRIERADLAALICGADTEASAVGVSEVPVASVDATEHAAVTALADVETVEFEPATWSRDDPCLMLATSGTTGRPKLVVLTIGNLIASAVASAFRLGVLPGDRWLSPLSVYHMGGLAPIVRSALYGTAVVLVDDDGTGFDAARARHALVEYDCTGVSLVPTMLRRLLDAGDLPDSFRFVLLGGAPASTDLIERCARRTVPVHPTYGMTETASQVATARPETAFAHSGTVGQALVGTDLTVIDAAGERVDRGETGEFVVSGPTVFAGYYDDPDATAAAFSEHGFHTGDVGHRDAEGRLWVTGRLDERIVTGGENVDPEAVASALRAHPAVDSAAVVGLDDPEWGERVGALVVREKDLDAATLRTHCRERLAGFEIPRTIGFVDSLPRTASGTVERDAVREILRERGD</sequence>
<accession>M0N3W1</accession>
<evidence type="ECO:0000313" key="4">
    <source>
        <dbReference type="Proteomes" id="UP000011625"/>
    </source>
</evidence>
<protein>
    <submittedName>
        <fullName evidence="3">O-succinylbenzoate-CoA ligase</fullName>
    </submittedName>
</protein>
<dbReference type="InterPro" id="IPR020845">
    <property type="entry name" value="AMP-binding_CS"/>
</dbReference>
<dbReference type="Pfam" id="PF00501">
    <property type="entry name" value="AMP-binding"/>
    <property type="match status" value="1"/>
</dbReference>
<evidence type="ECO:0000259" key="2">
    <source>
        <dbReference type="Pfam" id="PF13193"/>
    </source>
</evidence>
<dbReference type="Pfam" id="PF13193">
    <property type="entry name" value="AMP-binding_C"/>
    <property type="match status" value="1"/>
</dbReference>
<dbReference type="PROSITE" id="PS00455">
    <property type="entry name" value="AMP_BINDING"/>
    <property type="match status" value="1"/>
</dbReference>
<dbReference type="InterPro" id="IPR045851">
    <property type="entry name" value="AMP-bd_C_sf"/>
</dbReference>
<dbReference type="STRING" id="1227456.C450_10978"/>
<dbReference type="EMBL" id="AOME01000054">
    <property type="protein sequence ID" value="EMA52617.1"/>
    <property type="molecule type" value="Genomic_DNA"/>
</dbReference>
<dbReference type="Gene3D" id="3.30.300.30">
    <property type="match status" value="1"/>
</dbReference>
<proteinExistence type="predicted"/>
<dbReference type="PATRIC" id="fig|1227456.3.peg.2225"/>
<dbReference type="OrthoDB" id="35688at2157"/>
<reference evidence="3 4" key="1">
    <citation type="journal article" date="2014" name="PLoS Genet.">
        <title>Phylogenetically driven sequencing of extremely halophilic archaea reveals strategies for static and dynamic osmo-response.</title>
        <authorList>
            <person name="Becker E.A."/>
            <person name="Seitzer P.M."/>
            <person name="Tritt A."/>
            <person name="Larsen D."/>
            <person name="Krusor M."/>
            <person name="Yao A.I."/>
            <person name="Wu D."/>
            <person name="Madern D."/>
            <person name="Eisen J.A."/>
            <person name="Darling A.E."/>
            <person name="Facciotti M.T."/>
        </authorList>
    </citation>
    <scope>NUCLEOTIDE SEQUENCE [LARGE SCALE GENOMIC DNA]</scope>
    <source>
        <strain evidence="3 4">DSM 8989</strain>
    </source>
</reference>
<dbReference type="InterPro" id="IPR042099">
    <property type="entry name" value="ANL_N_sf"/>
</dbReference>
<evidence type="ECO:0000259" key="1">
    <source>
        <dbReference type="Pfam" id="PF00501"/>
    </source>
</evidence>
<dbReference type="Proteomes" id="UP000011625">
    <property type="component" value="Unassembled WGS sequence"/>
</dbReference>
<dbReference type="GO" id="GO:0031956">
    <property type="term" value="F:medium-chain fatty acid-CoA ligase activity"/>
    <property type="evidence" value="ECO:0007669"/>
    <property type="project" value="TreeGrafter"/>
</dbReference>
<feature type="domain" description="AMP-binding enzyme C-terminal" evidence="2">
    <location>
        <begin position="409"/>
        <end position="480"/>
    </location>
</feature>
<dbReference type="InterPro" id="IPR000873">
    <property type="entry name" value="AMP-dep_synth/lig_dom"/>
</dbReference>
<organism evidence="3 4">
    <name type="scientific">Halococcus salifodinae DSM 8989</name>
    <dbReference type="NCBI Taxonomy" id="1227456"/>
    <lineage>
        <taxon>Archaea</taxon>
        <taxon>Methanobacteriati</taxon>
        <taxon>Methanobacteriota</taxon>
        <taxon>Stenosarchaea group</taxon>
        <taxon>Halobacteria</taxon>
        <taxon>Halobacteriales</taxon>
        <taxon>Halococcaceae</taxon>
        <taxon>Halococcus</taxon>
    </lineage>
</organism>
<dbReference type="Gene3D" id="3.40.50.12780">
    <property type="entry name" value="N-terminal domain of ligase-like"/>
    <property type="match status" value="1"/>
</dbReference>
<keyword evidence="3" id="KW-0436">Ligase</keyword>
<dbReference type="PANTHER" id="PTHR43201:SF32">
    <property type="entry name" value="2-SUCCINYLBENZOATE--COA LIGASE, CHLOROPLASTIC_PEROXISOMAL"/>
    <property type="match status" value="1"/>
</dbReference>
<feature type="domain" description="AMP-dependent synthetase/ligase" evidence="1">
    <location>
        <begin position="6"/>
        <end position="358"/>
    </location>
</feature>
<dbReference type="AlphaFoldDB" id="M0N3W1"/>
<dbReference type="InterPro" id="IPR025110">
    <property type="entry name" value="AMP-bd_C"/>
</dbReference>